<dbReference type="PRINTS" id="PR00368">
    <property type="entry name" value="FADPNR"/>
</dbReference>
<evidence type="ECO:0000313" key="4">
    <source>
        <dbReference type="EMBL" id="QJE96249.1"/>
    </source>
</evidence>
<evidence type="ECO:0000256" key="2">
    <source>
        <dbReference type="ARBA" id="ARBA00023002"/>
    </source>
</evidence>
<evidence type="ECO:0000256" key="1">
    <source>
        <dbReference type="ARBA" id="ARBA00022630"/>
    </source>
</evidence>
<organism evidence="4 5">
    <name type="scientific">Luteolibacter luteus</name>
    <dbReference type="NCBI Taxonomy" id="2728835"/>
    <lineage>
        <taxon>Bacteria</taxon>
        <taxon>Pseudomonadati</taxon>
        <taxon>Verrucomicrobiota</taxon>
        <taxon>Verrucomicrobiia</taxon>
        <taxon>Verrucomicrobiales</taxon>
        <taxon>Verrucomicrobiaceae</taxon>
        <taxon>Luteolibacter</taxon>
    </lineage>
</organism>
<keyword evidence="1" id="KW-0285">Flavoprotein</keyword>
<name>A0A858RIJ8_9BACT</name>
<dbReference type="InterPro" id="IPR050097">
    <property type="entry name" value="Ferredoxin-NADP_redctase_2"/>
</dbReference>
<keyword evidence="2" id="KW-0560">Oxidoreductase</keyword>
<keyword evidence="5" id="KW-1185">Reference proteome</keyword>
<dbReference type="GO" id="GO:0016491">
    <property type="term" value="F:oxidoreductase activity"/>
    <property type="evidence" value="ECO:0007669"/>
    <property type="project" value="UniProtKB-KW"/>
</dbReference>
<protein>
    <submittedName>
        <fullName evidence="4">NAD(P)/FAD-dependent oxidoreductase</fullName>
    </submittedName>
</protein>
<dbReference type="Proteomes" id="UP000501812">
    <property type="component" value="Chromosome"/>
</dbReference>
<proteinExistence type="predicted"/>
<dbReference type="Pfam" id="PF07992">
    <property type="entry name" value="Pyr_redox_2"/>
    <property type="match status" value="2"/>
</dbReference>
<dbReference type="SUPFAM" id="SSF51905">
    <property type="entry name" value="FAD/NAD(P)-binding domain"/>
    <property type="match status" value="1"/>
</dbReference>
<feature type="domain" description="FAD/NAD(P)-binding" evidence="3">
    <location>
        <begin position="230"/>
        <end position="324"/>
    </location>
</feature>
<accession>A0A858RIJ8</accession>
<evidence type="ECO:0000259" key="3">
    <source>
        <dbReference type="Pfam" id="PF07992"/>
    </source>
</evidence>
<dbReference type="Gene3D" id="3.50.50.60">
    <property type="entry name" value="FAD/NAD(P)-binding domain"/>
    <property type="match status" value="2"/>
</dbReference>
<dbReference type="PRINTS" id="PR00469">
    <property type="entry name" value="PNDRDTASEII"/>
</dbReference>
<dbReference type="KEGG" id="luo:HHL09_10790"/>
<dbReference type="RefSeq" id="WP_169454650.1">
    <property type="nucleotide sequence ID" value="NZ_CP051774.1"/>
</dbReference>
<gene>
    <name evidence="4" type="ORF">HHL09_10790</name>
</gene>
<dbReference type="AlphaFoldDB" id="A0A858RIJ8"/>
<evidence type="ECO:0000313" key="5">
    <source>
        <dbReference type="Proteomes" id="UP000501812"/>
    </source>
</evidence>
<reference evidence="4 5" key="1">
    <citation type="submission" date="2020-04" db="EMBL/GenBank/DDBJ databases">
        <title>Luteolibacter sp. G-1-1-1 isolated from soil.</title>
        <authorList>
            <person name="Dahal R.H."/>
        </authorList>
    </citation>
    <scope>NUCLEOTIDE SEQUENCE [LARGE SCALE GENOMIC DNA]</scope>
    <source>
        <strain evidence="4 5">G-1-1-1</strain>
    </source>
</reference>
<sequence length="342" mass="36390">MSTTDPVSPPLVSRRDVLNGLASMATVSSLYAASLEDADPDEIFELVIIGGGPAGLSAAMVMARARRRVLLIDGGTPRNAAAPAVHTFLTRDGVLPSDFRKIARGQLARYPSVAFREDLVASITGEPGAFEVTTASGGRIRTRYVLLTLGLVDELPAIPGLRENWGRGVHHCAFCDGYEHRDEPWGLLVEDPAVLEHVPFFLGWTANLTIFASGLSLPPEALSGLAGRGIKVESRKIRQLRPAGNLHSLEAALMEDGSAVLLSAFFVQPKQSQTPLVSALGLTLREDGAVLREETGETSRPGIFAAGDLSAGRMQQALLAAADGARVAYFLAKLSVEESLDR</sequence>
<dbReference type="InterPro" id="IPR023753">
    <property type="entry name" value="FAD/NAD-binding_dom"/>
</dbReference>
<dbReference type="EMBL" id="CP051774">
    <property type="protein sequence ID" value="QJE96249.1"/>
    <property type="molecule type" value="Genomic_DNA"/>
</dbReference>
<dbReference type="PANTHER" id="PTHR48105">
    <property type="entry name" value="THIOREDOXIN REDUCTASE 1-RELATED-RELATED"/>
    <property type="match status" value="1"/>
</dbReference>
<dbReference type="InterPro" id="IPR036188">
    <property type="entry name" value="FAD/NAD-bd_sf"/>
</dbReference>
<feature type="domain" description="FAD/NAD(P)-binding" evidence="3">
    <location>
        <begin position="45"/>
        <end position="184"/>
    </location>
</feature>